<evidence type="ECO:0000313" key="9">
    <source>
        <dbReference type="EMBL" id="KAA2376626.1"/>
    </source>
</evidence>
<sequence>MNILVTGANGQLGREMQRLSAVSPNNYTFTDVAELDVTDAGAVRQAVAQTRAEVIVNCAAYTNVERAEEDEEAADRLNRGAAENLARAAEANGATLIHVSTDYVFDGTAHLPYTEDAPTAPLGVYGRTKLAGERAVAESGCKYLTFRTAWLYSEYGNNFLKTMLRLTAEKERLNVVFDQAGTPTYAGDLAMTIFSIVEGGYFAGNEGLYHFSNEGVASWYDFAAEIAAAAGHDKCRIRPCRTAEFPTKAARPAYSVLDKSKIKETFGLEIPHWRESMLYCLKNMLR</sequence>
<dbReference type="GO" id="GO:0005829">
    <property type="term" value="C:cytosol"/>
    <property type="evidence" value="ECO:0007669"/>
    <property type="project" value="TreeGrafter"/>
</dbReference>
<dbReference type="AlphaFoldDB" id="A0A5B3G9U5"/>
<dbReference type="CDD" id="cd05254">
    <property type="entry name" value="dTDP_HR_like_SDR_e"/>
    <property type="match status" value="1"/>
</dbReference>
<evidence type="ECO:0000313" key="8">
    <source>
        <dbReference type="EMBL" id="KAA2370277.1"/>
    </source>
</evidence>
<keyword evidence="6" id="KW-0521">NADP</keyword>
<organism evidence="8 11">
    <name type="scientific">Alistipes shahii</name>
    <dbReference type="NCBI Taxonomy" id="328814"/>
    <lineage>
        <taxon>Bacteria</taxon>
        <taxon>Pseudomonadati</taxon>
        <taxon>Bacteroidota</taxon>
        <taxon>Bacteroidia</taxon>
        <taxon>Bacteroidales</taxon>
        <taxon>Rikenellaceae</taxon>
        <taxon>Alistipes</taxon>
    </lineage>
</organism>
<dbReference type="UniPathway" id="UPA00124"/>
<dbReference type="EC" id="1.1.1.133" evidence="3 6"/>
<accession>A0A5B3G9U5</accession>
<dbReference type="GO" id="GO:0019305">
    <property type="term" value="P:dTDP-rhamnose biosynthetic process"/>
    <property type="evidence" value="ECO:0007669"/>
    <property type="project" value="UniProtKB-UniPathway"/>
</dbReference>
<keyword evidence="6 8" id="KW-0560">Oxidoreductase</keyword>
<proteinExistence type="inferred from homology"/>
<dbReference type="PANTHER" id="PTHR10491">
    <property type="entry name" value="DTDP-4-DEHYDRORHAMNOSE REDUCTASE"/>
    <property type="match status" value="1"/>
</dbReference>
<evidence type="ECO:0000256" key="6">
    <source>
        <dbReference type="RuleBase" id="RU364082"/>
    </source>
</evidence>
<comment type="caution">
    <text evidence="8">The sequence shown here is derived from an EMBL/GenBank/DDBJ whole genome shotgun (WGS) entry which is preliminary data.</text>
</comment>
<comment type="similarity">
    <text evidence="2 6">Belongs to the dTDP-4-dehydrorhamnose reductase family.</text>
</comment>
<dbReference type="RefSeq" id="WP_015546034.1">
    <property type="nucleotide sequence ID" value="NZ_AP031448.1"/>
</dbReference>
<dbReference type="EMBL" id="VVXK01000009">
    <property type="protein sequence ID" value="KAA2370277.1"/>
    <property type="molecule type" value="Genomic_DNA"/>
</dbReference>
<name>A0A5B3G9U5_9BACT</name>
<reference evidence="10 11" key="1">
    <citation type="journal article" date="2019" name="Nat. Med.">
        <title>A library of human gut bacterial isolates paired with longitudinal multiomics data enables mechanistic microbiome research.</title>
        <authorList>
            <person name="Poyet M."/>
            <person name="Groussin M."/>
            <person name="Gibbons S.M."/>
            <person name="Avila-Pacheco J."/>
            <person name="Jiang X."/>
            <person name="Kearney S.M."/>
            <person name="Perrotta A.R."/>
            <person name="Berdy B."/>
            <person name="Zhao S."/>
            <person name="Lieberman T.D."/>
            <person name="Swanson P.K."/>
            <person name="Smith M."/>
            <person name="Roesemann S."/>
            <person name="Alexander J.E."/>
            <person name="Rich S.A."/>
            <person name="Livny J."/>
            <person name="Vlamakis H."/>
            <person name="Clish C."/>
            <person name="Bullock K."/>
            <person name="Deik A."/>
            <person name="Scott J."/>
            <person name="Pierce K.A."/>
            <person name="Xavier R.J."/>
            <person name="Alm E.J."/>
        </authorList>
    </citation>
    <scope>NUCLEOTIDE SEQUENCE [LARGE SCALE GENOMIC DNA]</scope>
    <source>
        <strain evidence="9 10">BIOML-A1</strain>
        <strain evidence="8 11">BIOML-A2</strain>
    </source>
</reference>
<dbReference type="SUPFAM" id="SSF51735">
    <property type="entry name" value="NAD(P)-binding Rossmann-fold domains"/>
    <property type="match status" value="1"/>
</dbReference>
<feature type="domain" description="RmlD-like substrate binding" evidence="7">
    <location>
        <begin position="1"/>
        <end position="284"/>
    </location>
</feature>
<protein>
    <recommendedName>
        <fullName evidence="4 6">dTDP-4-dehydrorhamnose reductase</fullName>
        <ecNumber evidence="3 6">1.1.1.133</ecNumber>
    </recommendedName>
</protein>
<dbReference type="InterPro" id="IPR029903">
    <property type="entry name" value="RmlD-like-bd"/>
</dbReference>
<dbReference type="GeneID" id="92758467"/>
<comment type="catalytic activity">
    <reaction evidence="5">
        <text>dTDP-beta-L-rhamnose + NADP(+) = dTDP-4-dehydro-beta-L-rhamnose + NADPH + H(+)</text>
        <dbReference type="Rhea" id="RHEA:21796"/>
        <dbReference type="ChEBI" id="CHEBI:15378"/>
        <dbReference type="ChEBI" id="CHEBI:57510"/>
        <dbReference type="ChEBI" id="CHEBI:57783"/>
        <dbReference type="ChEBI" id="CHEBI:58349"/>
        <dbReference type="ChEBI" id="CHEBI:62830"/>
        <dbReference type="EC" id="1.1.1.133"/>
    </reaction>
</comment>
<evidence type="ECO:0000313" key="10">
    <source>
        <dbReference type="Proteomes" id="UP000322658"/>
    </source>
</evidence>
<dbReference type="Pfam" id="PF04321">
    <property type="entry name" value="RmlD_sub_bind"/>
    <property type="match status" value="1"/>
</dbReference>
<dbReference type="InterPro" id="IPR005913">
    <property type="entry name" value="dTDP_dehydrorham_reduct"/>
</dbReference>
<evidence type="ECO:0000256" key="2">
    <source>
        <dbReference type="ARBA" id="ARBA00010944"/>
    </source>
</evidence>
<dbReference type="Gene3D" id="3.90.25.10">
    <property type="entry name" value="UDP-galactose 4-epimerase, domain 1"/>
    <property type="match status" value="1"/>
</dbReference>
<dbReference type="PANTHER" id="PTHR10491:SF4">
    <property type="entry name" value="METHIONINE ADENOSYLTRANSFERASE 2 SUBUNIT BETA"/>
    <property type="match status" value="1"/>
</dbReference>
<evidence type="ECO:0000256" key="5">
    <source>
        <dbReference type="ARBA" id="ARBA00048200"/>
    </source>
</evidence>
<evidence type="ECO:0000256" key="1">
    <source>
        <dbReference type="ARBA" id="ARBA00004781"/>
    </source>
</evidence>
<evidence type="ECO:0000313" key="11">
    <source>
        <dbReference type="Proteomes" id="UP000323567"/>
    </source>
</evidence>
<dbReference type="InterPro" id="IPR036291">
    <property type="entry name" value="NAD(P)-bd_dom_sf"/>
</dbReference>
<evidence type="ECO:0000259" key="7">
    <source>
        <dbReference type="Pfam" id="PF04321"/>
    </source>
</evidence>
<gene>
    <name evidence="8" type="primary">rfbD</name>
    <name evidence="9" type="ORF">F2Y07_05220</name>
    <name evidence="8" type="ORF">F2Y13_08075</name>
</gene>
<evidence type="ECO:0000256" key="3">
    <source>
        <dbReference type="ARBA" id="ARBA00012929"/>
    </source>
</evidence>
<dbReference type="EMBL" id="VVXJ01000008">
    <property type="protein sequence ID" value="KAA2376626.1"/>
    <property type="molecule type" value="Genomic_DNA"/>
</dbReference>
<dbReference type="Proteomes" id="UP000322658">
    <property type="component" value="Unassembled WGS sequence"/>
</dbReference>
<dbReference type="Proteomes" id="UP000323567">
    <property type="component" value="Unassembled WGS sequence"/>
</dbReference>
<comment type="pathway">
    <text evidence="1 6">Carbohydrate biosynthesis; dTDP-L-rhamnose biosynthesis.</text>
</comment>
<comment type="function">
    <text evidence="6">Catalyzes the reduction of dTDP-6-deoxy-L-lyxo-4-hexulose to yield dTDP-L-rhamnose.</text>
</comment>
<dbReference type="Gene3D" id="3.40.50.720">
    <property type="entry name" value="NAD(P)-binding Rossmann-like Domain"/>
    <property type="match status" value="1"/>
</dbReference>
<dbReference type="NCBIfam" id="TIGR01214">
    <property type="entry name" value="rmlD"/>
    <property type="match status" value="1"/>
</dbReference>
<dbReference type="GO" id="GO:0008831">
    <property type="term" value="F:dTDP-4-dehydrorhamnose reductase activity"/>
    <property type="evidence" value="ECO:0007669"/>
    <property type="project" value="UniProtKB-EC"/>
</dbReference>
<evidence type="ECO:0000256" key="4">
    <source>
        <dbReference type="ARBA" id="ARBA00017099"/>
    </source>
</evidence>